<name>A0ABS4I2E9_9BACL</name>
<dbReference type="Proteomes" id="UP001519344">
    <property type="component" value="Unassembled WGS sequence"/>
</dbReference>
<keyword evidence="2" id="KW-1185">Reference proteome</keyword>
<protein>
    <submittedName>
        <fullName evidence="1">Uncharacterized protein</fullName>
    </submittedName>
</protein>
<gene>
    <name evidence="1" type="ORF">J2Z65_004143</name>
</gene>
<dbReference type="EMBL" id="JAGGKV010000011">
    <property type="protein sequence ID" value="MBP1964910.1"/>
    <property type="molecule type" value="Genomic_DNA"/>
</dbReference>
<evidence type="ECO:0000313" key="1">
    <source>
        <dbReference type="EMBL" id="MBP1964910.1"/>
    </source>
</evidence>
<accession>A0ABS4I2E9</accession>
<reference evidence="1 2" key="1">
    <citation type="submission" date="2021-03" db="EMBL/GenBank/DDBJ databases">
        <title>Genomic Encyclopedia of Type Strains, Phase IV (KMG-IV): sequencing the most valuable type-strain genomes for metagenomic binning, comparative biology and taxonomic classification.</title>
        <authorList>
            <person name="Goeker M."/>
        </authorList>
    </citation>
    <scope>NUCLEOTIDE SEQUENCE [LARGE SCALE GENOMIC DNA]</scope>
    <source>
        <strain evidence="1 2">DSM 24950</strain>
    </source>
</reference>
<organism evidence="1 2">
    <name type="scientific">Paenibacillus aceris</name>
    <dbReference type="NCBI Taxonomy" id="869555"/>
    <lineage>
        <taxon>Bacteria</taxon>
        <taxon>Bacillati</taxon>
        <taxon>Bacillota</taxon>
        <taxon>Bacilli</taxon>
        <taxon>Bacillales</taxon>
        <taxon>Paenibacillaceae</taxon>
        <taxon>Paenibacillus</taxon>
    </lineage>
</organism>
<comment type="caution">
    <text evidence="1">The sequence shown here is derived from an EMBL/GenBank/DDBJ whole genome shotgun (WGS) entry which is preliminary data.</text>
</comment>
<evidence type="ECO:0000313" key="2">
    <source>
        <dbReference type="Proteomes" id="UP001519344"/>
    </source>
</evidence>
<proteinExistence type="predicted"/>
<dbReference type="RefSeq" id="WP_167064740.1">
    <property type="nucleotide sequence ID" value="NZ_JAAOZR010000036.1"/>
</dbReference>
<sequence length="595" mass="67709">MHKQTEQLWQNLWNQYGCKLRIEDGLVNAGKPGHTAEASKVMEAHDGRSTAAYYAVATVLGVPGESERMRILSALAELQLTDDPTSPQYGAFRWYREETRLNDSNAAFFILMPLVVLRLLGGDRIPEDQRALLDLMLERGASWFAHELKQPILYYSNKIVSDGALLLAISKICSLPEHEQTSIDFFNRWLDYTSHRGWGWGENLSLIYIQIIMNALRIAMISLQTSHTELRMKLSSVMDDLIDYVRFHGGCEFVPTIRSYNVEGNLHPKSLMWRISGVDCDPETLSETLSSLDGGVYYWLFEEKLQRAEPAPELPAQRKRLERVMDDRYAHTWIGITGRIGSINRFPVVAGSYQWPTWGLGWQSYPVSLAVLGHQVSYLRWHVHDGEKERTHPASYASAYLGPALFQETWYPDVQLRSVQNDHVVLAVRSMSRLHNEACEIADEWVVPDWNGNTGVALGADGREWTILQYPDSAVLIAPLSGIRYGGQSRQLPQLQKVQDGNTLRLRQLLYTGETQLLQQARLESGWAIYYADGVRGFDEAASLAAGLRIDESSHKDGEVPREAYMEIRNTRLYEFEKQLAWLTLDPHQMESGDM</sequence>